<dbReference type="GeneID" id="111011439"/>
<dbReference type="OrthoDB" id="1888929at2759"/>
<accession>A0A6J1CJ16</accession>
<reference evidence="10" key="1">
    <citation type="submission" date="2025-08" db="UniProtKB">
        <authorList>
            <consortium name="RefSeq"/>
        </authorList>
    </citation>
    <scope>IDENTIFICATION</scope>
    <source>
        <strain evidence="10">OHB3-1</strain>
    </source>
</reference>
<dbReference type="InterPro" id="IPR036576">
    <property type="entry name" value="WRKY_dom_sf"/>
</dbReference>
<evidence type="ECO:0000313" key="9">
    <source>
        <dbReference type="Proteomes" id="UP000504603"/>
    </source>
</evidence>
<dbReference type="SUPFAM" id="SSF118290">
    <property type="entry name" value="WRKY DNA-binding domain"/>
    <property type="match status" value="1"/>
</dbReference>
<name>A0A6J1CJ16_MOMCH</name>
<feature type="domain" description="WRKY" evidence="8">
    <location>
        <begin position="121"/>
        <end position="185"/>
    </location>
</feature>
<organism evidence="9 10">
    <name type="scientific">Momordica charantia</name>
    <name type="common">Bitter gourd</name>
    <name type="synonym">Balsam pear</name>
    <dbReference type="NCBI Taxonomy" id="3673"/>
    <lineage>
        <taxon>Eukaryota</taxon>
        <taxon>Viridiplantae</taxon>
        <taxon>Streptophyta</taxon>
        <taxon>Embryophyta</taxon>
        <taxon>Tracheophyta</taxon>
        <taxon>Spermatophyta</taxon>
        <taxon>Magnoliopsida</taxon>
        <taxon>eudicotyledons</taxon>
        <taxon>Gunneridae</taxon>
        <taxon>Pentapetalae</taxon>
        <taxon>rosids</taxon>
        <taxon>fabids</taxon>
        <taxon>Cucurbitales</taxon>
        <taxon>Cucurbitaceae</taxon>
        <taxon>Momordiceae</taxon>
        <taxon>Momordica</taxon>
    </lineage>
</organism>
<dbReference type="AlphaFoldDB" id="A0A6J1CJ16"/>
<dbReference type="GO" id="GO:0009751">
    <property type="term" value="P:response to salicylic acid"/>
    <property type="evidence" value="ECO:0007669"/>
    <property type="project" value="UniProtKB-ARBA"/>
</dbReference>
<dbReference type="GO" id="GO:0010150">
    <property type="term" value="P:leaf senescence"/>
    <property type="evidence" value="ECO:0007669"/>
    <property type="project" value="UniProtKB-ARBA"/>
</dbReference>
<dbReference type="InterPro" id="IPR044810">
    <property type="entry name" value="WRKY_plant"/>
</dbReference>
<dbReference type="GO" id="GO:0000976">
    <property type="term" value="F:transcription cis-regulatory region binding"/>
    <property type="evidence" value="ECO:0007669"/>
    <property type="project" value="TreeGrafter"/>
</dbReference>
<keyword evidence="5" id="KW-0539">Nucleus</keyword>
<dbReference type="GO" id="GO:0042542">
    <property type="term" value="P:response to hydrogen peroxide"/>
    <property type="evidence" value="ECO:0007669"/>
    <property type="project" value="UniProtKB-ARBA"/>
</dbReference>
<evidence type="ECO:0000256" key="4">
    <source>
        <dbReference type="ARBA" id="ARBA00023163"/>
    </source>
</evidence>
<keyword evidence="9" id="KW-1185">Reference proteome</keyword>
<dbReference type="PANTHER" id="PTHR32096:SF115">
    <property type="entry name" value="WRKY TRANSCRIPTION FACTOR 30-RELATED"/>
    <property type="match status" value="1"/>
</dbReference>
<feature type="compositionally biased region" description="Polar residues" evidence="7">
    <location>
        <begin position="70"/>
        <end position="82"/>
    </location>
</feature>
<dbReference type="GO" id="GO:0005634">
    <property type="term" value="C:nucleus"/>
    <property type="evidence" value="ECO:0007669"/>
    <property type="project" value="UniProtKB-SubCell"/>
</dbReference>
<dbReference type="FunFam" id="2.20.25.80:FF:000009">
    <property type="entry name" value="WRKY transcription factor 53"/>
    <property type="match status" value="1"/>
</dbReference>
<dbReference type="PROSITE" id="PS50811">
    <property type="entry name" value="WRKY"/>
    <property type="match status" value="1"/>
</dbReference>
<evidence type="ECO:0000256" key="3">
    <source>
        <dbReference type="ARBA" id="ARBA00023125"/>
    </source>
</evidence>
<dbReference type="RefSeq" id="XP_022140883.1">
    <property type="nucleotide sequence ID" value="XM_022285191.1"/>
</dbReference>
<gene>
    <name evidence="10" type="primary">LOC111011439</name>
</gene>
<dbReference type="Gene3D" id="2.20.25.80">
    <property type="entry name" value="WRKY domain"/>
    <property type="match status" value="1"/>
</dbReference>
<dbReference type="KEGG" id="mcha:111011439"/>
<evidence type="ECO:0000256" key="2">
    <source>
        <dbReference type="ARBA" id="ARBA00023015"/>
    </source>
</evidence>
<comment type="similarity">
    <text evidence="6">Belongs to the WRKY group III family.</text>
</comment>
<comment type="subcellular location">
    <subcellularLocation>
        <location evidence="1">Nucleus</location>
    </subcellularLocation>
</comment>
<evidence type="ECO:0000313" key="10">
    <source>
        <dbReference type="RefSeq" id="XP_022140883.1"/>
    </source>
</evidence>
<keyword evidence="3" id="KW-0238">DNA-binding</keyword>
<dbReference type="GO" id="GO:0010193">
    <property type="term" value="P:response to ozone"/>
    <property type="evidence" value="ECO:0007669"/>
    <property type="project" value="UniProtKB-ARBA"/>
</dbReference>
<sequence length="366" mass="40372">MENIGEWEQKNLKNELLRGKELAKQLQLYLNVQPSSSMPASPSEDGELLVQKILSSYEKALSFFSSTGIQISESPSSPNGSPRSEDSDREFKDQDQRINASRKRNSLPTWTQKFQVSPGMAPEGSLDDGFCWRKYGQKDILGAKHPSRGYYRCTHKNLQGCLATKQVQRSDDDPTVFEITYRGNHTCSQVTNLSPPSAAPEFQQPNSSNIDPNLVQKQSHSVPDQNQQSSPDALLNSWASLRVITENLDTHEPTLFPAFSYDPTSSYKAADHVESASMTVGVNFAEFPPSFLSPTTSCSGLSYFSASSGGLSEGFVGNQKLQANKSELSFPSPTSALNSQTLGSEFPFGEVEMEPSFTFDHTNFFS</sequence>
<protein>
    <submittedName>
        <fullName evidence="10">Probable WRKY transcription factor 53 isoform X1</fullName>
    </submittedName>
</protein>
<evidence type="ECO:0000256" key="6">
    <source>
        <dbReference type="ARBA" id="ARBA00060850"/>
    </source>
</evidence>
<feature type="region of interest" description="Disordered" evidence="7">
    <location>
        <begin position="191"/>
        <end position="231"/>
    </location>
</feature>
<evidence type="ECO:0000256" key="7">
    <source>
        <dbReference type="SAM" id="MobiDB-lite"/>
    </source>
</evidence>
<dbReference type="GO" id="GO:0003700">
    <property type="term" value="F:DNA-binding transcription factor activity"/>
    <property type="evidence" value="ECO:0007669"/>
    <property type="project" value="InterPro"/>
</dbReference>
<feature type="compositionally biased region" description="Polar residues" evidence="7">
    <location>
        <begin position="203"/>
        <end position="231"/>
    </location>
</feature>
<dbReference type="SMART" id="SM00774">
    <property type="entry name" value="WRKY"/>
    <property type="match status" value="1"/>
</dbReference>
<dbReference type="Proteomes" id="UP000504603">
    <property type="component" value="Unplaced"/>
</dbReference>
<feature type="compositionally biased region" description="Basic and acidic residues" evidence="7">
    <location>
        <begin position="83"/>
        <end position="96"/>
    </location>
</feature>
<evidence type="ECO:0000256" key="5">
    <source>
        <dbReference type="ARBA" id="ARBA00023242"/>
    </source>
</evidence>
<evidence type="ECO:0000256" key="1">
    <source>
        <dbReference type="ARBA" id="ARBA00004123"/>
    </source>
</evidence>
<evidence type="ECO:0000259" key="8">
    <source>
        <dbReference type="PROSITE" id="PS50811"/>
    </source>
</evidence>
<feature type="region of interest" description="Disordered" evidence="7">
    <location>
        <begin position="70"/>
        <end position="109"/>
    </location>
</feature>
<dbReference type="PANTHER" id="PTHR32096">
    <property type="entry name" value="WRKY TRANSCRIPTION FACTOR 30-RELATED-RELATED"/>
    <property type="match status" value="1"/>
</dbReference>
<dbReference type="Pfam" id="PF03106">
    <property type="entry name" value="WRKY"/>
    <property type="match status" value="1"/>
</dbReference>
<keyword evidence="2" id="KW-0805">Transcription regulation</keyword>
<proteinExistence type="inferred from homology"/>
<keyword evidence="4" id="KW-0804">Transcription</keyword>
<dbReference type="SMR" id="A0A6J1CJ16"/>
<dbReference type="InterPro" id="IPR003657">
    <property type="entry name" value="WRKY_dom"/>
</dbReference>